<feature type="non-terminal residue" evidence="1">
    <location>
        <position position="241"/>
    </location>
</feature>
<accession>A0A8J4PY35</accession>
<dbReference type="AlphaFoldDB" id="A0A8J4PY35"/>
<reference evidence="1" key="1">
    <citation type="submission" date="2020-01" db="EMBL/GenBank/DDBJ databases">
        <title>Development of genomics and gene disruption for Polysphondylium violaceum indicates a role for the polyketide synthase stlB in stalk morphogenesis.</title>
        <authorList>
            <person name="Narita B."/>
            <person name="Kawabe Y."/>
            <person name="Kin K."/>
            <person name="Saito T."/>
            <person name="Gibbs R."/>
            <person name="Kuspa A."/>
            <person name="Muzny D."/>
            <person name="Queller D."/>
            <person name="Richards S."/>
            <person name="Strassman J."/>
            <person name="Sucgang R."/>
            <person name="Worley K."/>
            <person name="Schaap P."/>
        </authorList>
    </citation>
    <scope>NUCLEOTIDE SEQUENCE</scope>
    <source>
        <strain evidence="1">QSvi11</strain>
    </source>
</reference>
<organism evidence="1 2">
    <name type="scientific">Polysphondylium violaceum</name>
    <dbReference type="NCBI Taxonomy" id="133409"/>
    <lineage>
        <taxon>Eukaryota</taxon>
        <taxon>Amoebozoa</taxon>
        <taxon>Evosea</taxon>
        <taxon>Eumycetozoa</taxon>
        <taxon>Dictyostelia</taxon>
        <taxon>Dictyosteliales</taxon>
        <taxon>Dictyosteliaceae</taxon>
        <taxon>Polysphondylium</taxon>
    </lineage>
</organism>
<comment type="caution">
    <text evidence="1">The sequence shown here is derived from an EMBL/GenBank/DDBJ whole genome shotgun (WGS) entry which is preliminary data.</text>
</comment>
<sequence>MTVGFNTVKVNGYLCTIQASTTTLIRCLIQDTTIPVPSALSLSVITGVVESNKVPYGLVEFGNTDQVNGIFYYYGLFSSIPNKNLIIVRTMNDNSKMAPVQHDDLSLSFSITYDFVKTGGPLQFLDGSTNEPVSSIAPTYAPVIQGTEFYESYVVYKGFIFTSQTTVVTTQTSAPGDPCTVTAVNETTLTCTPAANFYKRSYLSSQIRENGKLTVYDFHLTSLDSYQNSIESDTATLTITN</sequence>
<keyword evidence="2" id="KW-1185">Reference proteome</keyword>
<proteinExistence type="predicted"/>
<gene>
    <name evidence="1" type="ORF">CYY_003644</name>
</gene>
<dbReference type="EMBL" id="AJWJ01000117">
    <property type="protein sequence ID" value="KAF2075034.1"/>
    <property type="molecule type" value="Genomic_DNA"/>
</dbReference>
<protein>
    <submittedName>
        <fullName evidence="1">Uncharacterized protein</fullName>
    </submittedName>
</protein>
<evidence type="ECO:0000313" key="2">
    <source>
        <dbReference type="Proteomes" id="UP000695562"/>
    </source>
</evidence>
<dbReference type="Proteomes" id="UP000695562">
    <property type="component" value="Unassembled WGS sequence"/>
</dbReference>
<name>A0A8J4PY35_9MYCE</name>
<evidence type="ECO:0000313" key="1">
    <source>
        <dbReference type="EMBL" id="KAF2075034.1"/>
    </source>
</evidence>